<evidence type="ECO:0000256" key="1">
    <source>
        <dbReference type="ARBA" id="ARBA00006865"/>
    </source>
</evidence>
<comment type="caution">
    <text evidence="4">The sequence shown here is derived from an EMBL/GenBank/DDBJ whole genome shotgun (WGS) entry which is preliminary data.</text>
</comment>
<reference evidence="5" key="1">
    <citation type="submission" date="2016-02" db="EMBL/GenBank/DDBJ databases">
        <authorList>
            <person name="Schultz-Johansen M."/>
            <person name="Glaring M.A."/>
            <person name="Bech P.K."/>
            <person name="Stougaard P."/>
        </authorList>
    </citation>
    <scope>NUCLEOTIDE SEQUENCE [LARGE SCALE GENOMIC DNA]</scope>
    <source>
        <strain evidence="5">S66</strain>
    </source>
</reference>
<dbReference type="Pfam" id="PF00722">
    <property type="entry name" value="Glyco_hydro_16"/>
    <property type="match status" value="1"/>
</dbReference>
<evidence type="ECO:0000259" key="3">
    <source>
        <dbReference type="PROSITE" id="PS51762"/>
    </source>
</evidence>
<evidence type="ECO:0000313" key="5">
    <source>
        <dbReference type="Proteomes" id="UP000070299"/>
    </source>
</evidence>
<evidence type="ECO:0000256" key="2">
    <source>
        <dbReference type="SAM" id="SignalP"/>
    </source>
</evidence>
<gene>
    <name evidence="4" type="ORF">AX660_11805</name>
</gene>
<evidence type="ECO:0000313" key="4">
    <source>
        <dbReference type="EMBL" id="KXI28871.1"/>
    </source>
</evidence>
<dbReference type="PANTHER" id="PTHR10963">
    <property type="entry name" value="GLYCOSYL HYDROLASE-RELATED"/>
    <property type="match status" value="1"/>
</dbReference>
<proteinExistence type="inferred from homology"/>
<comment type="similarity">
    <text evidence="1">Belongs to the glycosyl hydrolase 16 family.</text>
</comment>
<dbReference type="GO" id="GO:0005975">
    <property type="term" value="P:carbohydrate metabolic process"/>
    <property type="evidence" value="ECO:0007669"/>
    <property type="project" value="InterPro"/>
</dbReference>
<keyword evidence="5" id="KW-1185">Reference proteome</keyword>
<feature type="signal peptide" evidence="2">
    <location>
        <begin position="1"/>
        <end position="19"/>
    </location>
</feature>
<dbReference type="SUPFAM" id="SSF49899">
    <property type="entry name" value="Concanavalin A-like lectins/glucanases"/>
    <property type="match status" value="1"/>
</dbReference>
<dbReference type="PANTHER" id="PTHR10963:SF55">
    <property type="entry name" value="GLYCOSIDE HYDROLASE FAMILY 16 PROTEIN"/>
    <property type="match status" value="1"/>
</dbReference>
<feature type="domain" description="GH16" evidence="3">
    <location>
        <begin position="23"/>
        <end position="322"/>
    </location>
</feature>
<dbReference type="RefSeq" id="WP_068375704.1">
    <property type="nucleotide sequence ID" value="NZ_LSNE01000005.1"/>
</dbReference>
<dbReference type="STRING" id="1799789.AX660_11805"/>
<protein>
    <recommendedName>
        <fullName evidence="3">GH16 domain-containing protein</fullName>
    </recommendedName>
</protein>
<accession>A0A136A0V5</accession>
<dbReference type="AlphaFoldDB" id="A0A136A0V5"/>
<dbReference type="PROSITE" id="PS51762">
    <property type="entry name" value="GH16_2"/>
    <property type="match status" value="1"/>
</dbReference>
<sequence length="322" mass="37281">MKRYLILSTFCMLSLSACESTSEQTNTQIKPTLLQSSADDWEYVAALSDEFNTTQIDSEKWDNDPGSWGPWSWETDNTWQQDGNLNIQINYKPHTAERHAYKSHGKKVETELYYTSGILRSHQYQVYGYYEARLKGIPTYPAASPAFWIYSLTEEVQALGLRGTKEGEPTYSEVDIIELQQAEWDKAHHTFEGPEVLDMNLHTRVIENGKEIWKRPNTHPELTRNKIHGDFDPRDDFHVYGAQVTPEKITWYLDGKKVAEKPNVYWHLPMHVTLSLGLRFPHVSYNNCPPEFVRCAVPSKATAEGFPSTMQVDWVRVYKPRQ</sequence>
<dbReference type="InterPro" id="IPR000757">
    <property type="entry name" value="Beta-glucanase-like"/>
</dbReference>
<keyword evidence="2" id="KW-0732">Signal</keyword>
<dbReference type="Gene3D" id="2.60.120.200">
    <property type="match status" value="1"/>
</dbReference>
<dbReference type="InterPro" id="IPR050546">
    <property type="entry name" value="Glycosyl_Hydrlase_16"/>
</dbReference>
<dbReference type="PROSITE" id="PS51257">
    <property type="entry name" value="PROKAR_LIPOPROTEIN"/>
    <property type="match status" value="1"/>
</dbReference>
<dbReference type="EMBL" id="LSNE01000005">
    <property type="protein sequence ID" value="KXI28871.1"/>
    <property type="molecule type" value="Genomic_DNA"/>
</dbReference>
<feature type="chain" id="PRO_5007469288" description="GH16 domain-containing protein" evidence="2">
    <location>
        <begin position="20"/>
        <end position="322"/>
    </location>
</feature>
<name>A0A136A0V5_9ALTE</name>
<organism evidence="4 5">
    <name type="scientific">Paraglaciecola hydrolytica</name>
    <dbReference type="NCBI Taxonomy" id="1799789"/>
    <lineage>
        <taxon>Bacteria</taxon>
        <taxon>Pseudomonadati</taxon>
        <taxon>Pseudomonadota</taxon>
        <taxon>Gammaproteobacteria</taxon>
        <taxon>Alteromonadales</taxon>
        <taxon>Alteromonadaceae</taxon>
        <taxon>Paraglaciecola</taxon>
    </lineage>
</organism>
<dbReference type="Proteomes" id="UP000070299">
    <property type="component" value="Unassembled WGS sequence"/>
</dbReference>
<dbReference type="GO" id="GO:0004553">
    <property type="term" value="F:hydrolase activity, hydrolyzing O-glycosyl compounds"/>
    <property type="evidence" value="ECO:0007669"/>
    <property type="project" value="InterPro"/>
</dbReference>
<dbReference type="OrthoDB" id="9809583at2"/>
<dbReference type="InterPro" id="IPR013320">
    <property type="entry name" value="ConA-like_dom_sf"/>
</dbReference>